<organism evidence="9 10">
    <name type="scientific">Candidatus Sungbacteria bacterium RIFCSPLOWO2_01_FULL_60_25</name>
    <dbReference type="NCBI Taxonomy" id="1802281"/>
    <lineage>
        <taxon>Bacteria</taxon>
        <taxon>Candidatus Sungiibacteriota</taxon>
    </lineage>
</organism>
<dbReference type="PANTHER" id="PTHR43133">
    <property type="entry name" value="RNA POLYMERASE ECF-TYPE SIGMA FACTO"/>
    <property type="match status" value="1"/>
</dbReference>
<comment type="caution">
    <text evidence="9">The sequence shown here is derived from an EMBL/GenBank/DDBJ whole genome shotgun (WGS) entry which is preliminary data.</text>
</comment>
<comment type="similarity">
    <text evidence="1">Belongs to the sigma-70 factor family. ECF subfamily.</text>
</comment>
<reference evidence="9 10" key="1">
    <citation type="journal article" date="2016" name="Nat. Commun.">
        <title>Thousands of microbial genomes shed light on interconnected biogeochemical processes in an aquifer system.</title>
        <authorList>
            <person name="Anantharaman K."/>
            <person name="Brown C.T."/>
            <person name="Hug L.A."/>
            <person name="Sharon I."/>
            <person name="Castelle C.J."/>
            <person name="Probst A.J."/>
            <person name="Thomas B.C."/>
            <person name="Singh A."/>
            <person name="Wilkins M.J."/>
            <person name="Karaoz U."/>
            <person name="Brodie E.L."/>
            <person name="Williams K.H."/>
            <person name="Hubbard S.S."/>
            <person name="Banfield J.F."/>
        </authorList>
    </citation>
    <scope>NUCLEOTIDE SEQUENCE [LARGE SCALE GENOMIC DNA]</scope>
</reference>
<gene>
    <name evidence="9" type="ORF">A3A44_01220</name>
</gene>
<dbReference type="GO" id="GO:0016987">
    <property type="term" value="F:sigma factor activity"/>
    <property type="evidence" value="ECO:0007669"/>
    <property type="project" value="UniProtKB-KW"/>
</dbReference>
<dbReference type="Gene3D" id="1.10.1740.10">
    <property type="match status" value="1"/>
</dbReference>
<evidence type="ECO:0000256" key="6">
    <source>
        <dbReference type="SAM" id="MobiDB-lite"/>
    </source>
</evidence>
<keyword evidence="3" id="KW-0731">Sigma factor</keyword>
<dbReference type="InterPro" id="IPR013325">
    <property type="entry name" value="RNA_pol_sigma_r2"/>
</dbReference>
<protein>
    <recommendedName>
        <fullName evidence="11">RNA polymerase sigma factor</fullName>
    </recommendedName>
</protein>
<sequence length="178" mass="20240">MPLSIPHEASLVERAKRGDREAVGELWDALAPKIFGYLVNTVRDRTLAEDILQATWLKAIRALPRFEERGIGISAWLFAIARNECREHWRRSGRETPFDPMEHDQAGGDGGKTEEKLFAEQILASLSESDREILRLRYIADLSLNDLARVLQLNFVTVRVRIHRALARARNALASKTL</sequence>
<keyword evidence="4" id="KW-0238">DNA-binding</keyword>
<dbReference type="InterPro" id="IPR007627">
    <property type="entry name" value="RNA_pol_sigma70_r2"/>
</dbReference>
<dbReference type="AlphaFoldDB" id="A0A1G2LHB7"/>
<accession>A0A1G2LHB7</accession>
<dbReference type="PANTHER" id="PTHR43133:SF8">
    <property type="entry name" value="RNA POLYMERASE SIGMA FACTOR HI_1459-RELATED"/>
    <property type="match status" value="1"/>
</dbReference>
<feature type="domain" description="RNA polymerase sigma-70 region 4" evidence="8">
    <location>
        <begin position="123"/>
        <end position="168"/>
    </location>
</feature>
<dbReference type="Proteomes" id="UP000178977">
    <property type="component" value="Unassembled WGS sequence"/>
</dbReference>
<dbReference type="Gene3D" id="1.10.10.10">
    <property type="entry name" value="Winged helix-like DNA-binding domain superfamily/Winged helix DNA-binding domain"/>
    <property type="match status" value="1"/>
</dbReference>
<evidence type="ECO:0000259" key="7">
    <source>
        <dbReference type="Pfam" id="PF04542"/>
    </source>
</evidence>
<dbReference type="InterPro" id="IPR007630">
    <property type="entry name" value="RNA_pol_sigma70_r4"/>
</dbReference>
<keyword evidence="5" id="KW-0804">Transcription</keyword>
<dbReference type="NCBIfam" id="TIGR02937">
    <property type="entry name" value="sigma70-ECF"/>
    <property type="match status" value="1"/>
</dbReference>
<dbReference type="Pfam" id="PF04542">
    <property type="entry name" value="Sigma70_r2"/>
    <property type="match status" value="1"/>
</dbReference>
<feature type="domain" description="RNA polymerase sigma-70 region 2" evidence="7">
    <location>
        <begin position="26"/>
        <end position="94"/>
    </location>
</feature>
<dbReference type="SUPFAM" id="SSF88946">
    <property type="entry name" value="Sigma2 domain of RNA polymerase sigma factors"/>
    <property type="match status" value="1"/>
</dbReference>
<evidence type="ECO:0000256" key="3">
    <source>
        <dbReference type="ARBA" id="ARBA00023082"/>
    </source>
</evidence>
<proteinExistence type="inferred from homology"/>
<evidence type="ECO:0000313" key="9">
    <source>
        <dbReference type="EMBL" id="OHA10199.1"/>
    </source>
</evidence>
<keyword evidence="2" id="KW-0805">Transcription regulation</keyword>
<dbReference type="EMBL" id="MHQT01000001">
    <property type="protein sequence ID" value="OHA10199.1"/>
    <property type="molecule type" value="Genomic_DNA"/>
</dbReference>
<dbReference type="InterPro" id="IPR039425">
    <property type="entry name" value="RNA_pol_sigma-70-like"/>
</dbReference>
<evidence type="ECO:0000313" key="10">
    <source>
        <dbReference type="Proteomes" id="UP000178977"/>
    </source>
</evidence>
<dbReference type="InterPro" id="IPR014284">
    <property type="entry name" value="RNA_pol_sigma-70_dom"/>
</dbReference>
<evidence type="ECO:0000256" key="5">
    <source>
        <dbReference type="ARBA" id="ARBA00023163"/>
    </source>
</evidence>
<dbReference type="SUPFAM" id="SSF88659">
    <property type="entry name" value="Sigma3 and sigma4 domains of RNA polymerase sigma factors"/>
    <property type="match status" value="1"/>
</dbReference>
<dbReference type="InterPro" id="IPR036388">
    <property type="entry name" value="WH-like_DNA-bd_sf"/>
</dbReference>
<dbReference type="Pfam" id="PF04545">
    <property type="entry name" value="Sigma70_r4"/>
    <property type="match status" value="1"/>
</dbReference>
<dbReference type="GO" id="GO:0006352">
    <property type="term" value="P:DNA-templated transcription initiation"/>
    <property type="evidence" value="ECO:0007669"/>
    <property type="project" value="InterPro"/>
</dbReference>
<feature type="region of interest" description="Disordered" evidence="6">
    <location>
        <begin position="92"/>
        <end position="111"/>
    </location>
</feature>
<dbReference type="GO" id="GO:0003677">
    <property type="term" value="F:DNA binding"/>
    <property type="evidence" value="ECO:0007669"/>
    <property type="project" value="UniProtKB-KW"/>
</dbReference>
<evidence type="ECO:0000256" key="4">
    <source>
        <dbReference type="ARBA" id="ARBA00023125"/>
    </source>
</evidence>
<dbReference type="InterPro" id="IPR013324">
    <property type="entry name" value="RNA_pol_sigma_r3/r4-like"/>
</dbReference>
<dbReference type="STRING" id="1802281.A3A44_01220"/>
<evidence type="ECO:0000256" key="1">
    <source>
        <dbReference type="ARBA" id="ARBA00010641"/>
    </source>
</evidence>
<evidence type="ECO:0008006" key="11">
    <source>
        <dbReference type="Google" id="ProtNLM"/>
    </source>
</evidence>
<evidence type="ECO:0000256" key="2">
    <source>
        <dbReference type="ARBA" id="ARBA00023015"/>
    </source>
</evidence>
<name>A0A1G2LHB7_9BACT</name>
<evidence type="ECO:0000259" key="8">
    <source>
        <dbReference type="Pfam" id="PF04545"/>
    </source>
</evidence>